<feature type="transmembrane region" description="Helical" evidence="1">
    <location>
        <begin position="12"/>
        <end position="32"/>
    </location>
</feature>
<keyword evidence="1" id="KW-0812">Transmembrane</keyword>
<feature type="transmembrane region" description="Helical" evidence="1">
    <location>
        <begin position="76"/>
        <end position="98"/>
    </location>
</feature>
<dbReference type="RefSeq" id="WP_349227344.1">
    <property type="nucleotide sequence ID" value="NZ_JBBNOP010000004.1"/>
</dbReference>
<organism evidence="2 3">
    <name type="scientific">Raoultibacter massiliensis</name>
    <dbReference type="NCBI Taxonomy" id="1852371"/>
    <lineage>
        <taxon>Bacteria</taxon>
        <taxon>Bacillati</taxon>
        <taxon>Actinomycetota</taxon>
        <taxon>Coriobacteriia</taxon>
        <taxon>Eggerthellales</taxon>
        <taxon>Eggerthellaceae</taxon>
        <taxon>Raoultibacter</taxon>
    </lineage>
</organism>
<keyword evidence="1" id="KW-0472">Membrane</keyword>
<evidence type="ECO:0000313" key="2">
    <source>
        <dbReference type="EMBL" id="MEQ3362664.1"/>
    </source>
</evidence>
<feature type="transmembrane region" description="Helical" evidence="1">
    <location>
        <begin position="160"/>
        <end position="180"/>
    </location>
</feature>
<protein>
    <recommendedName>
        <fullName evidence="4">EamA domain-containing protein</fullName>
    </recommendedName>
</protein>
<dbReference type="PROSITE" id="PS51257">
    <property type="entry name" value="PROKAR_LIPOPROTEIN"/>
    <property type="match status" value="1"/>
</dbReference>
<name>A0ABV1JC59_9ACTN</name>
<proteinExistence type="predicted"/>
<sequence>MPFRDTEPRDNFLLSGTFLLSCLSIAFFKLTSWFSSSGAFIASNAQNGPNEITVQLCAMILLLIAERFCPYTSRQASIVLVAAASLQAIGSFLLFSPVHGSEQSAFTALILRGVGSAVFLLAFGKLLGSIEPSKSALAIAGSEVLVGVLPLFFTSIPSDAVSFVSASLPLAAAFCLIWALEKTVAPENDPSPITRAQLRKIPIHPIILLILCALSSIGIALLGQTLQASADQLYRYLIIAVNLLIFFAYAIWIYGLKRNDPDTLWPFLMVIIFVGLFVYSSFSSIAPGAASGLLGATRRTLMVFAWVFMASIIYQQKLPAIPFFAWGS</sequence>
<feature type="transmembrane region" description="Helical" evidence="1">
    <location>
        <begin position="234"/>
        <end position="255"/>
    </location>
</feature>
<keyword evidence="3" id="KW-1185">Reference proteome</keyword>
<feature type="transmembrane region" description="Helical" evidence="1">
    <location>
        <begin position="104"/>
        <end position="123"/>
    </location>
</feature>
<accession>A0ABV1JC59</accession>
<evidence type="ECO:0000256" key="1">
    <source>
        <dbReference type="SAM" id="Phobius"/>
    </source>
</evidence>
<reference evidence="2 3" key="1">
    <citation type="submission" date="2024-04" db="EMBL/GenBank/DDBJ databases">
        <title>Human intestinal bacterial collection.</title>
        <authorList>
            <person name="Pauvert C."/>
            <person name="Hitch T.C.A."/>
            <person name="Clavel T."/>
        </authorList>
    </citation>
    <scope>NUCLEOTIDE SEQUENCE [LARGE SCALE GENOMIC DNA]</scope>
    <source>
        <strain evidence="2 3">CLA-KB-H42</strain>
    </source>
</reference>
<feature type="transmembrane region" description="Helical" evidence="1">
    <location>
        <begin position="52"/>
        <end position="69"/>
    </location>
</feature>
<gene>
    <name evidence="2" type="ORF">AAA083_06715</name>
</gene>
<feature type="transmembrane region" description="Helical" evidence="1">
    <location>
        <begin position="267"/>
        <end position="290"/>
    </location>
</feature>
<dbReference type="Proteomes" id="UP001487305">
    <property type="component" value="Unassembled WGS sequence"/>
</dbReference>
<evidence type="ECO:0000313" key="3">
    <source>
        <dbReference type="Proteomes" id="UP001487305"/>
    </source>
</evidence>
<dbReference type="EMBL" id="JBBNOP010000004">
    <property type="protein sequence ID" value="MEQ3362664.1"/>
    <property type="molecule type" value="Genomic_DNA"/>
</dbReference>
<evidence type="ECO:0008006" key="4">
    <source>
        <dbReference type="Google" id="ProtNLM"/>
    </source>
</evidence>
<keyword evidence="1" id="KW-1133">Transmembrane helix</keyword>
<feature type="transmembrane region" description="Helical" evidence="1">
    <location>
        <begin position="201"/>
        <end position="222"/>
    </location>
</feature>
<feature type="transmembrane region" description="Helical" evidence="1">
    <location>
        <begin position="135"/>
        <end position="154"/>
    </location>
</feature>
<comment type="caution">
    <text evidence="2">The sequence shown here is derived from an EMBL/GenBank/DDBJ whole genome shotgun (WGS) entry which is preliminary data.</text>
</comment>